<dbReference type="Gene3D" id="1.10.510.10">
    <property type="entry name" value="Transferase(Phosphotransferase) domain 1"/>
    <property type="match status" value="1"/>
</dbReference>
<dbReference type="SUPFAM" id="SSF56112">
    <property type="entry name" value="Protein kinase-like (PK-like)"/>
    <property type="match status" value="1"/>
</dbReference>
<keyword evidence="4" id="KW-1185">Reference proteome</keyword>
<evidence type="ECO:0000313" key="3">
    <source>
        <dbReference type="EMBL" id="KAG0582384.1"/>
    </source>
</evidence>
<dbReference type="InterPro" id="IPR011009">
    <property type="entry name" value="Kinase-like_dom_sf"/>
</dbReference>
<protein>
    <recommendedName>
        <fullName evidence="2">Protein kinase domain-containing protein</fullName>
    </recommendedName>
</protein>
<sequence>MASTREIVGEPSLIPATFAFKREKASPYNSAGNLAEGFVVAKRGSSTSSFLKHNRQGSNEGSFEKDPSQMISVLVGTRDAIHKWLRISGPARCALWIERESSECKHKRNDSSGSLELVYRQRDYQITHIQLLQGCKSKRSRTLEINEDEHDYYWSGLKQQEIEKMNHGDAKNGIRWWRGATSTRWYILIKILAFKKLNNMLSPGGALWEFRRLLMQVTNLPEFLDIDFRNIDLQERLIHHPYAVFLTGCDAIMTRTTSKGLLIWKIVRFDFDQGIVTLAGGETLKGLMSCIDNRVFQKSKEGIYHHQEDNHHKGNHQQMIDNSLENENPKCCTFDWAVWRGVYRAGPMETVLTSAFTDEDDFMVLKSLTTFFLTWKDKDLCRCCVALDLGTAFRECRGNAIPNSSWKVSSKERCALSHLQSLNQEVRRNGLRTLLDLLLDLIRDPNVSSSEKNTVNTTRRSTRSTSISSRSGIDERNTPPFIQQLLDSKREPYIEEKENLSLLTGIMAVMDRPSKKKESEIDKRFVGSQTERALQAAQLKWNQFEEMKSDRSSVICEKTCAKPRRVLQWQQLLEWVDNGFLEVLLKEGIGPLLKDGQPSFILVEDLADACLQIIKFLPGEGTRRVVDFVLSRLQNLVEVFATLKIGTPQQIESMKEIPFQKKMEKLRISFEEMVCFLSIASSLADVDGLLLILNLYSNIMKEFPVDVNNMDVLEYDTASKVMPGEVFGIDKQPPKVEKHVQPKKLEVSWLQKNGRKSKGRLPLQEVSMSSRISHTLSAINSKVSNVTLEDNIKSDTSQIQYQSHILKINVPMFDDMKEDAEIGIYTYRRQMSATVVDVVWGAKYHLLQSLVTMLESQSIILNKRKREIRSKLLVEANSSDFLSWFISDLIGGPSNAFPSYDGDKLNKTIFKVIYLLDKNIENNDLHTKCLGIQSSIQYAEERPWWSGPGPPLVEPPQIRLLGLMLVELKGRMDYILDCLMITLPGHISQDGQMSANYKQMIGENAKEYISSLWIDLARLSMVLLDYIRYWPTAESKQNDNVMCSRMDEMLNLCYSYAYVLLAAAKNLSIDGSQTFKDLCIMDFLVQEISLEYEYSQIGGGRSNFKDDMTTTSTYINLQRPSTRKDLQMFKGLKGSISSSSSTEPGCIPCSPIQEHRSRNSSSKYQDSMVQWTMDKNVINAYRSTFLLEGCKDVNLCDKDNIIKTLPIRLSCNPIYGSQNLGSKIDNDDFKTLGESEFNKKEVTYSGRFFDLNEEVERELAAEEEDNITNDDEKTTLNKEIKFIDGETQVRSKNIGESIYFLSNSSRSTSRSTSHESTNKVLPATLNTRPLVPKLNFTNINHVSNEYIMPILAKKLETSHPSAYMILKLTLKVLFDPLLYINRTRIAQGALSQVYTAIKITEKDGVETNELVVLKVVDLPKGPHEPCSFFDVYSEVQILHRFQGDQRVCQILDYGVDRDAFVLVLKHYKCSLRAWRKQHTQPLVAVAAVRKTGFVPPLHDRLPLYLAVYSAVLQAVKALEVQNVVHYDLKCDNVLLEPLVCTLSEEDFWHPQWPPLDRDCPIPFRVSITDFGQSKASFVEGGECTARNRGTECVKSPEMLKLLSSSGNVDAPRASTSSLEDEISVGKAGDVWGLGCLLYELLTGEYLLYDDDWVRFFLRVTLATEELIPDEKAAKLDNYAPVIDFLRFILVRDPNTRPSLDDLIVRLEHLQSKLKRDSQLHESAEHDIFDEVPVMEDDKPQNEMLNAANTRQLRHNKYDRSFKRCQTPSLQRSMTKRSIGKKGKAENARGGKLRPRFLRLWRLCCPCCWRRDVVVMR</sequence>
<dbReference type="InterPro" id="IPR000719">
    <property type="entry name" value="Prot_kinase_dom"/>
</dbReference>
<dbReference type="SMART" id="SM00220">
    <property type="entry name" value="S_TKc"/>
    <property type="match status" value="1"/>
</dbReference>
<feature type="region of interest" description="Disordered" evidence="1">
    <location>
        <begin position="449"/>
        <end position="478"/>
    </location>
</feature>
<dbReference type="Proteomes" id="UP000822688">
    <property type="component" value="Chromosome 3"/>
</dbReference>
<comment type="caution">
    <text evidence="3">The sequence shown here is derived from an EMBL/GenBank/DDBJ whole genome shotgun (WGS) entry which is preliminary data.</text>
</comment>
<dbReference type="InterPro" id="IPR008271">
    <property type="entry name" value="Ser/Thr_kinase_AS"/>
</dbReference>
<dbReference type="PROSITE" id="PS50011">
    <property type="entry name" value="PROTEIN_KINASE_DOM"/>
    <property type="match status" value="1"/>
</dbReference>
<dbReference type="GO" id="GO:0004672">
    <property type="term" value="F:protein kinase activity"/>
    <property type="evidence" value="ECO:0007669"/>
    <property type="project" value="InterPro"/>
</dbReference>
<dbReference type="Gene3D" id="3.30.200.20">
    <property type="entry name" value="Phosphorylase Kinase, domain 1"/>
    <property type="match status" value="1"/>
</dbReference>
<dbReference type="GO" id="GO:0005524">
    <property type="term" value="F:ATP binding"/>
    <property type="evidence" value="ECO:0007669"/>
    <property type="project" value="InterPro"/>
</dbReference>
<organism evidence="3 4">
    <name type="scientific">Ceratodon purpureus</name>
    <name type="common">Fire moss</name>
    <name type="synonym">Dicranum purpureum</name>
    <dbReference type="NCBI Taxonomy" id="3225"/>
    <lineage>
        <taxon>Eukaryota</taxon>
        <taxon>Viridiplantae</taxon>
        <taxon>Streptophyta</taxon>
        <taxon>Embryophyta</taxon>
        <taxon>Bryophyta</taxon>
        <taxon>Bryophytina</taxon>
        <taxon>Bryopsida</taxon>
        <taxon>Dicranidae</taxon>
        <taxon>Pseudoditrichales</taxon>
        <taxon>Ditrichaceae</taxon>
        <taxon>Ceratodon</taxon>
    </lineage>
</organism>
<evidence type="ECO:0000313" key="4">
    <source>
        <dbReference type="Proteomes" id="UP000822688"/>
    </source>
</evidence>
<evidence type="ECO:0000256" key="1">
    <source>
        <dbReference type="SAM" id="MobiDB-lite"/>
    </source>
</evidence>
<dbReference type="Pfam" id="PF00069">
    <property type="entry name" value="Pkinase"/>
    <property type="match status" value="1"/>
</dbReference>
<proteinExistence type="predicted"/>
<dbReference type="PANTHER" id="PTHR44305">
    <property type="entry name" value="SI:DKEY-192D15.2-RELATED"/>
    <property type="match status" value="1"/>
</dbReference>
<feature type="domain" description="Protein kinase" evidence="2">
    <location>
        <begin position="1379"/>
        <end position="1709"/>
    </location>
</feature>
<dbReference type="EMBL" id="CM026423">
    <property type="protein sequence ID" value="KAG0582384.1"/>
    <property type="molecule type" value="Genomic_DNA"/>
</dbReference>
<gene>
    <name evidence="3" type="ORF">KC19_3G055500</name>
</gene>
<name>A0A8T0IF45_CERPU</name>
<accession>A0A8T0IF45</accession>
<dbReference type="PANTHER" id="PTHR44305:SF25">
    <property type="entry name" value="CHROMOSOME UNDETERMINED SCAFFOLD_9, WHOLE GENOME SHOTGUN SEQUENCE"/>
    <property type="match status" value="1"/>
</dbReference>
<feature type="compositionally biased region" description="Low complexity" evidence="1">
    <location>
        <begin position="457"/>
        <end position="471"/>
    </location>
</feature>
<reference evidence="3" key="1">
    <citation type="submission" date="2020-06" db="EMBL/GenBank/DDBJ databases">
        <title>WGS assembly of Ceratodon purpureus strain R40.</title>
        <authorList>
            <person name="Carey S.B."/>
            <person name="Jenkins J."/>
            <person name="Shu S."/>
            <person name="Lovell J.T."/>
            <person name="Sreedasyam A."/>
            <person name="Maumus F."/>
            <person name="Tiley G.P."/>
            <person name="Fernandez-Pozo N."/>
            <person name="Barry K."/>
            <person name="Chen C."/>
            <person name="Wang M."/>
            <person name="Lipzen A."/>
            <person name="Daum C."/>
            <person name="Saski C.A."/>
            <person name="Payton A.C."/>
            <person name="Mcbreen J.C."/>
            <person name="Conrad R.E."/>
            <person name="Kollar L.M."/>
            <person name="Olsson S."/>
            <person name="Huttunen S."/>
            <person name="Landis J.B."/>
            <person name="Wickett N.J."/>
            <person name="Johnson M.G."/>
            <person name="Rensing S.A."/>
            <person name="Grimwood J."/>
            <person name="Schmutz J."/>
            <person name="Mcdaniel S.F."/>
        </authorList>
    </citation>
    <scope>NUCLEOTIDE SEQUENCE</scope>
    <source>
        <strain evidence="3">R40</strain>
    </source>
</reference>
<dbReference type="InterPro" id="IPR053083">
    <property type="entry name" value="TF_kinase-domain_protein"/>
</dbReference>
<dbReference type="PROSITE" id="PS00108">
    <property type="entry name" value="PROTEIN_KINASE_ST"/>
    <property type="match status" value="1"/>
</dbReference>
<evidence type="ECO:0000259" key="2">
    <source>
        <dbReference type="PROSITE" id="PS50011"/>
    </source>
</evidence>